<protein>
    <submittedName>
        <fullName evidence="1">Uncharacterized protein</fullName>
    </submittedName>
</protein>
<feature type="non-terminal residue" evidence="1">
    <location>
        <position position="1"/>
    </location>
</feature>
<accession>A0A815X7W1</accession>
<comment type="caution">
    <text evidence="1">The sequence shown here is derived from an EMBL/GenBank/DDBJ whole genome shotgun (WGS) entry which is preliminary data.</text>
</comment>
<dbReference type="Proteomes" id="UP000663889">
    <property type="component" value="Unassembled WGS sequence"/>
</dbReference>
<dbReference type="AlphaFoldDB" id="A0A815X7W1"/>
<name>A0A815X7W1_9BILA</name>
<gene>
    <name evidence="1" type="ORF">SEV965_LOCUS38849</name>
</gene>
<dbReference type="EMBL" id="CAJNOU010010787">
    <property type="protein sequence ID" value="CAF1554083.1"/>
    <property type="molecule type" value="Genomic_DNA"/>
</dbReference>
<evidence type="ECO:0000313" key="2">
    <source>
        <dbReference type="Proteomes" id="UP000663889"/>
    </source>
</evidence>
<reference evidence="1" key="1">
    <citation type="submission" date="2021-02" db="EMBL/GenBank/DDBJ databases">
        <authorList>
            <person name="Nowell W R."/>
        </authorList>
    </citation>
    <scope>NUCLEOTIDE SEQUENCE</scope>
</reference>
<proteinExistence type="predicted"/>
<sequence length="57" mass="6616">EIGDWLNHFDVEQSKSYDKMVSTRLSPSIPPFNYGISSENQQRLYDFHVKKPPSQSS</sequence>
<evidence type="ECO:0000313" key="1">
    <source>
        <dbReference type="EMBL" id="CAF1554083.1"/>
    </source>
</evidence>
<organism evidence="1 2">
    <name type="scientific">Rotaria sordida</name>
    <dbReference type="NCBI Taxonomy" id="392033"/>
    <lineage>
        <taxon>Eukaryota</taxon>
        <taxon>Metazoa</taxon>
        <taxon>Spiralia</taxon>
        <taxon>Gnathifera</taxon>
        <taxon>Rotifera</taxon>
        <taxon>Eurotatoria</taxon>
        <taxon>Bdelloidea</taxon>
        <taxon>Philodinida</taxon>
        <taxon>Philodinidae</taxon>
        <taxon>Rotaria</taxon>
    </lineage>
</organism>